<reference evidence="1" key="2">
    <citation type="submission" date="2020-05" db="UniProtKB">
        <authorList>
            <consortium name="EnsemblMetazoa"/>
        </authorList>
    </citation>
    <scope>IDENTIFICATION</scope>
    <source>
        <strain evidence="1">WRAIR2</strain>
    </source>
</reference>
<proteinExistence type="predicted"/>
<reference evidence="2" key="1">
    <citation type="submission" date="2013-03" db="EMBL/GenBank/DDBJ databases">
        <title>The Genome Sequence of Anopheles dirus WRAIR2.</title>
        <authorList>
            <consortium name="The Broad Institute Genomics Platform"/>
            <person name="Neafsey D.E."/>
            <person name="Walton C."/>
            <person name="Walker B."/>
            <person name="Young S.K."/>
            <person name="Zeng Q."/>
            <person name="Gargeya S."/>
            <person name="Fitzgerald M."/>
            <person name="Haas B."/>
            <person name="Abouelleil A."/>
            <person name="Allen A.W."/>
            <person name="Alvarado L."/>
            <person name="Arachchi H.M."/>
            <person name="Berlin A.M."/>
            <person name="Chapman S.B."/>
            <person name="Gainer-Dewar J."/>
            <person name="Goldberg J."/>
            <person name="Griggs A."/>
            <person name="Gujja S."/>
            <person name="Hansen M."/>
            <person name="Howarth C."/>
            <person name="Imamovic A."/>
            <person name="Ireland A."/>
            <person name="Larimer J."/>
            <person name="McCowan C."/>
            <person name="Murphy C."/>
            <person name="Pearson M."/>
            <person name="Poon T.W."/>
            <person name="Priest M."/>
            <person name="Roberts A."/>
            <person name="Saif S."/>
            <person name="Shea T."/>
            <person name="Sisk P."/>
            <person name="Sykes S."/>
            <person name="Wortman J."/>
            <person name="Nusbaum C."/>
            <person name="Birren B."/>
        </authorList>
    </citation>
    <scope>NUCLEOTIDE SEQUENCE [LARGE SCALE GENOMIC DNA]</scope>
    <source>
        <strain evidence="2">WRAIR2</strain>
    </source>
</reference>
<name>A0A182NYK2_9DIPT</name>
<dbReference type="Proteomes" id="UP000075884">
    <property type="component" value="Unassembled WGS sequence"/>
</dbReference>
<dbReference type="EnsemblMetazoa" id="ADIR014901-RA">
    <property type="protein sequence ID" value="ADIR014901-PA"/>
    <property type="gene ID" value="ADIR014901"/>
</dbReference>
<evidence type="ECO:0000313" key="2">
    <source>
        <dbReference type="Proteomes" id="UP000075884"/>
    </source>
</evidence>
<evidence type="ECO:0000313" key="1">
    <source>
        <dbReference type="EnsemblMetazoa" id="ADIR014901-PA"/>
    </source>
</evidence>
<dbReference type="AlphaFoldDB" id="A0A182NYK2"/>
<protein>
    <submittedName>
        <fullName evidence="1">Uncharacterized protein</fullName>
    </submittedName>
</protein>
<accession>A0A182NYK2</accession>
<keyword evidence="2" id="KW-1185">Reference proteome</keyword>
<sequence length="69" mass="7852">RAHSRLALAYRAKLLSRWISRLWLLRFSRALLTHLRLAPPHHTPGFPPLNGVFSSCLSADSITAALHRR</sequence>
<dbReference type="VEuPathDB" id="VectorBase:ADIR014901"/>
<organism evidence="1 2">
    <name type="scientific">Anopheles dirus</name>
    <dbReference type="NCBI Taxonomy" id="7168"/>
    <lineage>
        <taxon>Eukaryota</taxon>
        <taxon>Metazoa</taxon>
        <taxon>Ecdysozoa</taxon>
        <taxon>Arthropoda</taxon>
        <taxon>Hexapoda</taxon>
        <taxon>Insecta</taxon>
        <taxon>Pterygota</taxon>
        <taxon>Neoptera</taxon>
        <taxon>Endopterygota</taxon>
        <taxon>Diptera</taxon>
        <taxon>Nematocera</taxon>
        <taxon>Culicoidea</taxon>
        <taxon>Culicidae</taxon>
        <taxon>Anophelinae</taxon>
        <taxon>Anopheles</taxon>
    </lineage>
</organism>